<gene>
    <name evidence="5" type="ORF">W97_01128</name>
</gene>
<dbReference type="Pfam" id="PF07743">
    <property type="entry name" value="HSCB_C"/>
    <property type="match status" value="1"/>
</dbReference>
<dbReference type="NCBIfam" id="TIGR00714">
    <property type="entry name" value="hscB"/>
    <property type="match status" value="1"/>
</dbReference>
<dbReference type="PANTHER" id="PTHR14021">
    <property type="entry name" value="IRON-SULFUR CLUSTER CO-CHAPERONE PROTEIN HSCB"/>
    <property type="match status" value="1"/>
</dbReference>
<dbReference type="RefSeq" id="XP_007777227.1">
    <property type="nucleotide sequence ID" value="XM_007779037.1"/>
</dbReference>
<name>R7YJ21_CONA1</name>
<dbReference type="STRING" id="1168221.R7YJ21"/>
<dbReference type="eggNOG" id="KOG3192">
    <property type="taxonomic scope" value="Eukaryota"/>
</dbReference>
<organism evidence="5 6">
    <name type="scientific">Coniosporium apollinis (strain CBS 100218)</name>
    <name type="common">Rock-inhabiting black yeast</name>
    <dbReference type="NCBI Taxonomy" id="1168221"/>
    <lineage>
        <taxon>Eukaryota</taxon>
        <taxon>Fungi</taxon>
        <taxon>Dikarya</taxon>
        <taxon>Ascomycota</taxon>
        <taxon>Pezizomycotina</taxon>
        <taxon>Dothideomycetes</taxon>
        <taxon>Dothideomycetes incertae sedis</taxon>
        <taxon>Coniosporium</taxon>
    </lineage>
</organism>
<dbReference type="InterPro" id="IPR001623">
    <property type="entry name" value="DnaJ_domain"/>
</dbReference>
<dbReference type="GeneID" id="19898439"/>
<evidence type="ECO:0000313" key="5">
    <source>
        <dbReference type="EMBL" id="EON61910.1"/>
    </source>
</evidence>
<dbReference type="OrthoDB" id="448954at2759"/>
<dbReference type="SUPFAM" id="SSF47144">
    <property type="entry name" value="HSC20 (HSCB), C-terminal oligomerisation domain"/>
    <property type="match status" value="1"/>
</dbReference>
<dbReference type="GO" id="GO:0051259">
    <property type="term" value="P:protein complex oligomerization"/>
    <property type="evidence" value="ECO:0007669"/>
    <property type="project" value="InterPro"/>
</dbReference>
<dbReference type="SMART" id="SM00271">
    <property type="entry name" value="DnaJ"/>
    <property type="match status" value="1"/>
</dbReference>
<dbReference type="InterPro" id="IPR036386">
    <property type="entry name" value="HscB_C_sf"/>
</dbReference>
<feature type="region of interest" description="Disordered" evidence="3">
    <location>
        <begin position="51"/>
        <end position="70"/>
    </location>
</feature>
<keyword evidence="2" id="KW-0143">Chaperone</keyword>
<dbReference type="InterPro" id="IPR036869">
    <property type="entry name" value="J_dom_sf"/>
</dbReference>
<dbReference type="CDD" id="cd06257">
    <property type="entry name" value="DnaJ"/>
    <property type="match status" value="1"/>
</dbReference>
<proteinExistence type="inferred from homology"/>
<dbReference type="GO" id="GO:0001671">
    <property type="term" value="F:ATPase activator activity"/>
    <property type="evidence" value="ECO:0007669"/>
    <property type="project" value="InterPro"/>
</dbReference>
<dbReference type="GO" id="GO:0044571">
    <property type="term" value="P:[2Fe-2S] cluster assembly"/>
    <property type="evidence" value="ECO:0007669"/>
    <property type="project" value="InterPro"/>
</dbReference>
<dbReference type="GO" id="GO:0051087">
    <property type="term" value="F:protein-folding chaperone binding"/>
    <property type="evidence" value="ECO:0007669"/>
    <property type="project" value="InterPro"/>
</dbReference>
<dbReference type="GO" id="GO:0005739">
    <property type="term" value="C:mitochondrion"/>
    <property type="evidence" value="ECO:0007669"/>
    <property type="project" value="TreeGrafter"/>
</dbReference>
<evidence type="ECO:0000259" key="4">
    <source>
        <dbReference type="PROSITE" id="PS50076"/>
    </source>
</evidence>
<dbReference type="OMA" id="TVELKYW"/>
<sequence length="248" mass="28161">MRPITPATLSWLRAATDAAFPSSALASQPHRQACRSKSYCSWNKHHSNHLASRGRHFSTTHTQRAEAASPPQTHYHFFPRSLPSGPPPQGAFAVDLNQLKREFLQLQAQAHPDRHSQGNKRKAEAMSARINEAYKTLEDPLLRAQYLLSLRGIDVAEDESAKVEDPELLMEVLEAREDIEAAESDDEIRAMKKVNSQRIEESVRMLEDAFMRDDMDSAKSEAVKLRYWINIKQSLDDWEPGKPVVLIH</sequence>
<dbReference type="PANTHER" id="PTHR14021:SF15">
    <property type="entry name" value="IRON-SULFUR CLUSTER CO-CHAPERONE PROTEIN HSCB"/>
    <property type="match status" value="1"/>
</dbReference>
<reference evidence="6" key="1">
    <citation type="submission" date="2012-06" db="EMBL/GenBank/DDBJ databases">
        <title>The genome sequence of Coniosporium apollinis CBS 100218.</title>
        <authorList>
            <consortium name="The Broad Institute Genome Sequencing Platform"/>
            <person name="Cuomo C."/>
            <person name="Gorbushina A."/>
            <person name="Noack S."/>
            <person name="Walker B."/>
            <person name="Young S.K."/>
            <person name="Zeng Q."/>
            <person name="Gargeya S."/>
            <person name="Fitzgerald M."/>
            <person name="Haas B."/>
            <person name="Abouelleil A."/>
            <person name="Alvarado L."/>
            <person name="Arachchi H.M."/>
            <person name="Berlin A.M."/>
            <person name="Chapman S.B."/>
            <person name="Goldberg J."/>
            <person name="Griggs A."/>
            <person name="Gujja S."/>
            <person name="Hansen M."/>
            <person name="Howarth C."/>
            <person name="Imamovic A."/>
            <person name="Larimer J."/>
            <person name="McCowan C."/>
            <person name="Montmayeur A."/>
            <person name="Murphy C."/>
            <person name="Neiman D."/>
            <person name="Pearson M."/>
            <person name="Priest M."/>
            <person name="Roberts A."/>
            <person name="Saif S."/>
            <person name="Shea T."/>
            <person name="Sisk P."/>
            <person name="Sykes S."/>
            <person name="Wortman J."/>
            <person name="Nusbaum C."/>
            <person name="Birren B."/>
        </authorList>
    </citation>
    <scope>NUCLEOTIDE SEQUENCE [LARGE SCALE GENOMIC DNA]</scope>
    <source>
        <strain evidence="6">CBS 100218</strain>
    </source>
</reference>
<dbReference type="EMBL" id="JH767557">
    <property type="protein sequence ID" value="EON61910.1"/>
    <property type="molecule type" value="Genomic_DNA"/>
</dbReference>
<dbReference type="AlphaFoldDB" id="R7YJ21"/>
<dbReference type="SUPFAM" id="SSF46565">
    <property type="entry name" value="Chaperone J-domain"/>
    <property type="match status" value="1"/>
</dbReference>
<evidence type="ECO:0000313" key="6">
    <source>
        <dbReference type="Proteomes" id="UP000016924"/>
    </source>
</evidence>
<dbReference type="PROSITE" id="PS50076">
    <property type="entry name" value="DNAJ_2"/>
    <property type="match status" value="1"/>
</dbReference>
<dbReference type="InterPro" id="IPR004640">
    <property type="entry name" value="HscB"/>
</dbReference>
<evidence type="ECO:0000256" key="3">
    <source>
        <dbReference type="SAM" id="MobiDB-lite"/>
    </source>
</evidence>
<dbReference type="Gene3D" id="1.10.287.110">
    <property type="entry name" value="DnaJ domain"/>
    <property type="match status" value="1"/>
</dbReference>
<evidence type="ECO:0000256" key="2">
    <source>
        <dbReference type="ARBA" id="ARBA00023186"/>
    </source>
</evidence>
<dbReference type="HOGENOM" id="CLU_068529_1_0_1"/>
<dbReference type="Pfam" id="PF00226">
    <property type="entry name" value="DnaJ"/>
    <property type="match status" value="1"/>
</dbReference>
<protein>
    <recommendedName>
        <fullName evidence="4">J domain-containing protein</fullName>
    </recommendedName>
</protein>
<feature type="domain" description="J" evidence="4">
    <location>
        <begin position="73"/>
        <end position="150"/>
    </location>
</feature>
<evidence type="ECO:0000256" key="1">
    <source>
        <dbReference type="ARBA" id="ARBA00010476"/>
    </source>
</evidence>
<dbReference type="InterPro" id="IPR009073">
    <property type="entry name" value="HscB_oligo_C"/>
</dbReference>
<dbReference type="Gene3D" id="1.20.1280.20">
    <property type="entry name" value="HscB, C-terminal domain"/>
    <property type="match status" value="1"/>
</dbReference>
<comment type="similarity">
    <text evidence="1">Belongs to the HscB family.</text>
</comment>
<accession>R7YJ21</accession>
<keyword evidence="6" id="KW-1185">Reference proteome</keyword>
<dbReference type="Proteomes" id="UP000016924">
    <property type="component" value="Unassembled WGS sequence"/>
</dbReference>